<dbReference type="AlphaFoldDB" id="A0A0F9UGA3"/>
<proteinExistence type="predicted"/>
<reference evidence="1" key="1">
    <citation type="journal article" date="2015" name="Nature">
        <title>Complex archaea that bridge the gap between prokaryotes and eukaryotes.</title>
        <authorList>
            <person name="Spang A."/>
            <person name="Saw J.H."/>
            <person name="Jorgensen S.L."/>
            <person name="Zaremba-Niedzwiedzka K."/>
            <person name="Martijn J."/>
            <person name="Lind A.E."/>
            <person name="van Eijk R."/>
            <person name="Schleper C."/>
            <person name="Guy L."/>
            <person name="Ettema T.J."/>
        </authorList>
    </citation>
    <scope>NUCLEOTIDE SEQUENCE</scope>
</reference>
<comment type="caution">
    <text evidence="1">The sequence shown here is derived from an EMBL/GenBank/DDBJ whole genome shotgun (WGS) entry which is preliminary data.</text>
</comment>
<sequence length="140" mass="16295">MNLLTIIIKGSGDVPPMVHANQILFNKLKRLIIKSFNSRTKTAYSLVKKMLRSEEVQDFFGLTVYNREPLDDQEMYFLDGLYYIIPNSKTLRKIVNGEVTQLLTQNTLNNMTEEEILDNLGEFFTDIRAYVRTEHNQDIS</sequence>
<organism evidence="1">
    <name type="scientific">marine sediment metagenome</name>
    <dbReference type="NCBI Taxonomy" id="412755"/>
    <lineage>
        <taxon>unclassified sequences</taxon>
        <taxon>metagenomes</taxon>
        <taxon>ecological metagenomes</taxon>
    </lineage>
</organism>
<dbReference type="EMBL" id="LAZR01001011">
    <property type="protein sequence ID" value="KKN52628.1"/>
    <property type="molecule type" value="Genomic_DNA"/>
</dbReference>
<name>A0A0F9UGA3_9ZZZZ</name>
<gene>
    <name evidence="1" type="ORF">LCGC14_0610830</name>
</gene>
<accession>A0A0F9UGA3</accession>
<protein>
    <submittedName>
        <fullName evidence="1">Uncharacterized protein</fullName>
    </submittedName>
</protein>
<evidence type="ECO:0000313" key="1">
    <source>
        <dbReference type="EMBL" id="KKN52628.1"/>
    </source>
</evidence>